<evidence type="ECO:0000313" key="11">
    <source>
        <dbReference type="EMBL" id="KAB3527562.1"/>
    </source>
</evidence>
<feature type="domain" description="Arginine repressor C-terminal" evidence="10">
    <location>
        <begin position="79"/>
        <end position="146"/>
    </location>
</feature>
<evidence type="ECO:0000256" key="6">
    <source>
        <dbReference type="ARBA" id="ARBA00023163"/>
    </source>
</evidence>
<dbReference type="GO" id="GO:0003677">
    <property type="term" value="F:DNA binding"/>
    <property type="evidence" value="ECO:0007669"/>
    <property type="project" value="UniProtKB-KW"/>
</dbReference>
<dbReference type="InterPro" id="IPR020900">
    <property type="entry name" value="Arg_repress_DNA-bd"/>
</dbReference>
<comment type="subcellular location">
    <subcellularLocation>
        <location evidence="1 7">Cytoplasm</location>
    </subcellularLocation>
</comment>
<dbReference type="InterPro" id="IPR036388">
    <property type="entry name" value="WH-like_DNA-bd_sf"/>
</dbReference>
<proteinExistence type="inferred from homology"/>
<dbReference type="Gene3D" id="1.10.10.10">
    <property type="entry name" value="Winged helix-like DNA-binding domain superfamily/Winged helix DNA-binding domain"/>
    <property type="match status" value="1"/>
</dbReference>
<evidence type="ECO:0000313" key="12">
    <source>
        <dbReference type="Proteomes" id="UP000465601"/>
    </source>
</evidence>
<evidence type="ECO:0000256" key="2">
    <source>
        <dbReference type="ARBA" id="ARBA00008316"/>
    </source>
</evidence>
<comment type="pathway">
    <text evidence="7">Amino-acid biosynthesis; L-arginine biosynthesis [regulation].</text>
</comment>
<keyword evidence="6 7" id="KW-0804">Transcription</keyword>
<dbReference type="Pfam" id="PF01316">
    <property type="entry name" value="Arg_repressor"/>
    <property type="match status" value="1"/>
</dbReference>
<keyword evidence="7" id="KW-0055">Arginine biosynthesis</keyword>
<dbReference type="GO" id="GO:0051259">
    <property type="term" value="P:protein complex oligomerization"/>
    <property type="evidence" value="ECO:0007669"/>
    <property type="project" value="InterPro"/>
</dbReference>
<dbReference type="Proteomes" id="UP000465601">
    <property type="component" value="Unassembled WGS sequence"/>
</dbReference>
<evidence type="ECO:0000256" key="7">
    <source>
        <dbReference type="HAMAP-Rule" id="MF_00173"/>
    </source>
</evidence>
<dbReference type="Gene3D" id="3.30.1360.40">
    <property type="match status" value="1"/>
</dbReference>
<dbReference type="GO" id="GO:0003700">
    <property type="term" value="F:DNA-binding transcription factor activity"/>
    <property type="evidence" value="ECO:0007669"/>
    <property type="project" value="UniProtKB-UniRule"/>
</dbReference>
<organism evidence="11 12">
    <name type="scientific">Alkaliphilus serpentinus</name>
    <dbReference type="NCBI Taxonomy" id="1482731"/>
    <lineage>
        <taxon>Bacteria</taxon>
        <taxon>Bacillati</taxon>
        <taxon>Bacillota</taxon>
        <taxon>Clostridia</taxon>
        <taxon>Peptostreptococcales</taxon>
        <taxon>Natronincolaceae</taxon>
        <taxon>Alkaliphilus</taxon>
    </lineage>
</organism>
<evidence type="ECO:0000256" key="1">
    <source>
        <dbReference type="ARBA" id="ARBA00004496"/>
    </source>
</evidence>
<evidence type="ECO:0000256" key="5">
    <source>
        <dbReference type="ARBA" id="ARBA00023125"/>
    </source>
</evidence>
<evidence type="ECO:0000256" key="3">
    <source>
        <dbReference type="ARBA" id="ARBA00022490"/>
    </source>
</evidence>
<keyword evidence="4 7" id="KW-0805">Transcription regulation</keyword>
<keyword evidence="3 7" id="KW-0963">Cytoplasm</keyword>
<dbReference type="GO" id="GO:0006526">
    <property type="term" value="P:L-arginine biosynthetic process"/>
    <property type="evidence" value="ECO:0007669"/>
    <property type="project" value="UniProtKB-UniPathway"/>
</dbReference>
<dbReference type="GO" id="GO:0034618">
    <property type="term" value="F:arginine binding"/>
    <property type="evidence" value="ECO:0007669"/>
    <property type="project" value="InterPro"/>
</dbReference>
<keyword evidence="7" id="KW-0678">Repressor</keyword>
<dbReference type="SUPFAM" id="SSF46785">
    <property type="entry name" value="Winged helix' DNA-binding domain"/>
    <property type="match status" value="1"/>
</dbReference>
<keyword evidence="5 7" id="KW-0238">DNA-binding</keyword>
<reference evidence="11 12" key="1">
    <citation type="submission" date="2019-10" db="EMBL/GenBank/DDBJ databases">
        <title>Alkaliphilus serpentinus sp. nov. and Alkaliphilus pronyensis sp. nov., two novel anaerobic alkaliphilic species isolated from the serpentinized-hosted hydrothermal field of the Prony Bay (New Caledonia).</title>
        <authorList>
            <person name="Postec A."/>
        </authorList>
    </citation>
    <scope>NUCLEOTIDE SEQUENCE [LARGE SCALE GENOMIC DNA]</scope>
    <source>
        <strain evidence="11 12">LacT</strain>
    </source>
</reference>
<protein>
    <recommendedName>
        <fullName evidence="7 8">Arginine repressor</fullName>
    </recommendedName>
</protein>
<evidence type="ECO:0000259" key="10">
    <source>
        <dbReference type="Pfam" id="PF02863"/>
    </source>
</evidence>
<dbReference type="AlphaFoldDB" id="A0A833M7E8"/>
<comment type="function">
    <text evidence="7">Regulates arginine biosynthesis genes.</text>
</comment>
<evidence type="ECO:0000256" key="8">
    <source>
        <dbReference type="NCBIfam" id="TIGR01529"/>
    </source>
</evidence>
<dbReference type="GO" id="GO:1900079">
    <property type="term" value="P:regulation of arginine biosynthetic process"/>
    <property type="evidence" value="ECO:0007669"/>
    <property type="project" value="UniProtKB-UniRule"/>
</dbReference>
<sequence>MKYTRHAKILEIIENKEIETQEELSEELKRIGLNVTQATVSRDIKELRLIKVLSKTGKYKYATLKSQDSILSDRLIRLFKDSILSIDHAGNFLVLKTIPAAAQAAASAIDATGFEGIVGTVAGDDTIFVLIRDANMMDEMKEKFRKLMK</sequence>
<dbReference type="EMBL" id="WBZB01000040">
    <property type="protein sequence ID" value="KAB3527562.1"/>
    <property type="molecule type" value="Genomic_DNA"/>
</dbReference>
<dbReference type="InterPro" id="IPR001669">
    <property type="entry name" value="Arg_repress"/>
</dbReference>
<dbReference type="UniPathway" id="UPA00068"/>
<dbReference type="NCBIfam" id="TIGR01529">
    <property type="entry name" value="argR_whole"/>
    <property type="match status" value="1"/>
</dbReference>
<dbReference type="PANTHER" id="PTHR34471">
    <property type="entry name" value="ARGININE REPRESSOR"/>
    <property type="match status" value="1"/>
</dbReference>
<dbReference type="NCBIfam" id="NF001680">
    <property type="entry name" value="PRK00441.1"/>
    <property type="match status" value="1"/>
</dbReference>
<dbReference type="RefSeq" id="WP_151866456.1">
    <property type="nucleotide sequence ID" value="NZ_WBZB01000040.1"/>
</dbReference>
<dbReference type="GO" id="GO:0005737">
    <property type="term" value="C:cytoplasm"/>
    <property type="evidence" value="ECO:0007669"/>
    <property type="project" value="UniProtKB-SubCell"/>
</dbReference>
<dbReference type="InterPro" id="IPR036251">
    <property type="entry name" value="Arg_repress_C_sf"/>
</dbReference>
<name>A0A833M7E8_9FIRM</name>
<comment type="caution">
    <text evidence="11">The sequence shown here is derived from an EMBL/GenBank/DDBJ whole genome shotgun (WGS) entry which is preliminary data.</text>
</comment>
<dbReference type="Pfam" id="PF02863">
    <property type="entry name" value="Arg_repressor_C"/>
    <property type="match status" value="1"/>
</dbReference>
<keyword evidence="7" id="KW-0028">Amino-acid biosynthesis</keyword>
<evidence type="ECO:0000256" key="4">
    <source>
        <dbReference type="ARBA" id="ARBA00023015"/>
    </source>
</evidence>
<evidence type="ECO:0000259" key="9">
    <source>
        <dbReference type="Pfam" id="PF01316"/>
    </source>
</evidence>
<accession>A0A833M7E8</accession>
<comment type="similarity">
    <text evidence="2 7">Belongs to the ArgR family.</text>
</comment>
<dbReference type="PANTHER" id="PTHR34471:SF1">
    <property type="entry name" value="ARGININE REPRESSOR"/>
    <property type="match status" value="1"/>
</dbReference>
<dbReference type="PRINTS" id="PR01467">
    <property type="entry name" value="ARGREPRESSOR"/>
</dbReference>
<dbReference type="InterPro" id="IPR036390">
    <property type="entry name" value="WH_DNA-bd_sf"/>
</dbReference>
<keyword evidence="12" id="KW-1185">Reference proteome</keyword>
<dbReference type="OrthoDB" id="9807089at2"/>
<gene>
    <name evidence="7" type="primary">argR</name>
    <name evidence="11" type="ORF">F8153_11270</name>
</gene>
<dbReference type="HAMAP" id="MF_00173">
    <property type="entry name" value="Arg_repressor"/>
    <property type="match status" value="1"/>
</dbReference>
<feature type="domain" description="Arginine repressor DNA-binding" evidence="9">
    <location>
        <begin position="2"/>
        <end position="67"/>
    </location>
</feature>
<dbReference type="SUPFAM" id="SSF55252">
    <property type="entry name" value="C-terminal domain of arginine repressor"/>
    <property type="match status" value="1"/>
</dbReference>
<dbReference type="InterPro" id="IPR020899">
    <property type="entry name" value="Arg_repress_C"/>
</dbReference>